<accession>A0A9X2MHW4</accession>
<name>A0A9X2MHW4_9FIRM</name>
<gene>
    <name evidence="4" type="ORF">NSA23_06870</name>
</gene>
<dbReference type="EMBL" id="JANJZL010000003">
    <property type="protein sequence ID" value="MCR2043841.1"/>
    <property type="molecule type" value="Genomic_DNA"/>
</dbReference>
<evidence type="ECO:0000313" key="5">
    <source>
        <dbReference type="Proteomes" id="UP001142078"/>
    </source>
</evidence>
<dbReference type="GO" id="GO:0016787">
    <property type="term" value="F:hydrolase activity"/>
    <property type="evidence" value="ECO:0007669"/>
    <property type="project" value="UniProtKB-KW"/>
</dbReference>
<proteinExistence type="inferred from homology"/>
<dbReference type="InterPro" id="IPR050272">
    <property type="entry name" value="Isochorismatase-like_hydrls"/>
</dbReference>
<dbReference type="InterPro" id="IPR036380">
    <property type="entry name" value="Isochorismatase-like_sf"/>
</dbReference>
<evidence type="ECO:0000259" key="3">
    <source>
        <dbReference type="Pfam" id="PF00857"/>
    </source>
</evidence>
<dbReference type="Gene3D" id="3.40.50.850">
    <property type="entry name" value="Isochorismatase-like"/>
    <property type="match status" value="1"/>
</dbReference>
<dbReference type="SUPFAM" id="SSF52499">
    <property type="entry name" value="Isochorismatase-like hydrolases"/>
    <property type="match status" value="1"/>
</dbReference>
<feature type="domain" description="Isochorismatase-like" evidence="3">
    <location>
        <begin position="3"/>
        <end position="164"/>
    </location>
</feature>
<protein>
    <submittedName>
        <fullName evidence="4">Cysteine hydrolase</fullName>
    </submittedName>
</protein>
<dbReference type="PANTHER" id="PTHR43540:SF10">
    <property type="entry name" value="ISOCHORISMATASE"/>
    <property type="match status" value="1"/>
</dbReference>
<sequence>MEALIVIDMLNDFILKDGALYSGKKGEEIVSFINKEIKNFRKAKNPIVFVCDNHEMDDKEFEMFPPHCIAGEKGSNIIKDIDFRKEDKVIKKRRYSSFFGTDLDIYLREKEIDEIYLVGVCTNICVLYTAADARNLGYKVNIYKNGVASFDEEAHKFALKEAEKTLGCNILY</sequence>
<dbReference type="Pfam" id="PF00857">
    <property type="entry name" value="Isochorismatase"/>
    <property type="match status" value="1"/>
</dbReference>
<dbReference type="OrthoDB" id="9796485at2"/>
<dbReference type="InterPro" id="IPR000868">
    <property type="entry name" value="Isochorismatase-like_dom"/>
</dbReference>
<dbReference type="AlphaFoldDB" id="A0A9X2MHW4"/>
<dbReference type="PANTHER" id="PTHR43540">
    <property type="entry name" value="PEROXYUREIDOACRYLATE/UREIDOACRYLATE AMIDOHYDROLASE-RELATED"/>
    <property type="match status" value="1"/>
</dbReference>
<keyword evidence="5" id="KW-1185">Reference proteome</keyword>
<dbReference type="CDD" id="cd00431">
    <property type="entry name" value="cysteine_hydrolases"/>
    <property type="match status" value="1"/>
</dbReference>
<organism evidence="4 5">
    <name type="scientific">Anaerosalibacter massiliensis</name>
    <dbReference type="NCBI Taxonomy" id="1347392"/>
    <lineage>
        <taxon>Bacteria</taxon>
        <taxon>Bacillati</taxon>
        <taxon>Bacillota</taxon>
        <taxon>Tissierellia</taxon>
        <taxon>Tissierellales</taxon>
        <taxon>Sporanaerobacteraceae</taxon>
        <taxon>Anaerosalibacter</taxon>
    </lineage>
</organism>
<dbReference type="RefSeq" id="WP_042680593.1">
    <property type="nucleotide sequence ID" value="NZ_CABKTM010000020.1"/>
</dbReference>
<evidence type="ECO:0000256" key="1">
    <source>
        <dbReference type="ARBA" id="ARBA00006336"/>
    </source>
</evidence>
<comment type="similarity">
    <text evidence="1">Belongs to the isochorismatase family.</text>
</comment>
<evidence type="ECO:0000256" key="2">
    <source>
        <dbReference type="ARBA" id="ARBA00022801"/>
    </source>
</evidence>
<evidence type="ECO:0000313" key="4">
    <source>
        <dbReference type="EMBL" id="MCR2043841.1"/>
    </source>
</evidence>
<dbReference type="Proteomes" id="UP001142078">
    <property type="component" value="Unassembled WGS sequence"/>
</dbReference>
<keyword evidence="2 4" id="KW-0378">Hydrolase</keyword>
<comment type="caution">
    <text evidence="4">The sequence shown here is derived from an EMBL/GenBank/DDBJ whole genome shotgun (WGS) entry which is preliminary data.</text>
</comment>
<reference evidence="4" key="1">
    <citation type="submission" date="2022-07" db="EMBL/GenBank/DDBJ databases">
        <title>Enhanced cultured diversity of the mouse gut microbiota enables custom-made synthetic communities.</title>
        <authorList>
            <person name="Afrizal A."/>
        </authorList>
    </citation>
    <scope>NUCLEOTIDE SEQUENCE</scope>
    <source>
        <strain evidence="4">DSM 29482</strain>
    </source>
</reference>